<organism evidence="2 3">
    <name type="scientific">Phialemonium atrogriseum</name>
    <dbReference type="NCBI Taxonomy" id="1093897"/>
    <lineage>
        <taxon>Eukaryota</taxon>
        <taxon>Fungi</taxon>
        <taxon>Dikarya</taxon>
        <taxon>Ascomycota</taxon>
        <taxon>Pezizomycotina</taxon>
        <taxon>Sordariomycetes</taxon>
        <taxon>Sordariomycetidae</taxon>
        <taxon>Cephalothecales</taxon>
        <taxon>Cephalothecaceae</taxon>
        <taxon>Phialemonium</taxon>
    </lineage>
</organism>
<dbReference type="InterPro" id="IPR002035">
    <property type="entry name" value="VWF_A"/>
</dbReference>
<dbReference type="PANTHER" id="PTHR45737">
    <property type="entry name" value="VON WILLEBRAND FACTOR A DOMAIN-CONTAINING PROTEIN 5A"/>
    <property type="match status" value="1"/>
</dbReference>
<gene>
    <name evidence="2" type="ORF">QBC33DRAFT_605200</name>
</gene>
<feature type="non-terminal residue" evidence="2">
    <location>
        <position position="445"/>
    </location>
</feature>
<protein>
    <submittedName>
        <fullName evidence="2">von Willebrand factor type A domain-containing protein</fullName>
    </submittedName>
</protein>
<sequence length="445" mass="48356">THDVTIDMGVARRACQSWREFLQSGQREDPKSALVQLRETVTCLEQDFVLDICTRPAASKEKPFACVETHPELPSHRAVMVTLTPDLMMGAQTSANTDDAGNTDSGGEIVFLADRSGSMEDKIDALKSAMEFFLKGTPSTDDDRRIWSFGDEPCRLWETSSLYNGDNLQGALDYVGSRFRADMGGTRLLPALKAIVAARDTNTTTNIVTLTDGEVWDFEETLDFVEQTRRHSENRVRFFCLGIGAAVSHALIEGIAKLGGGYAEVIPLPSEGGWESRVVAVLKAALTSHVGTIGVEMTTANGSSDGPNQATGNNLPPHRQMMRSPADVSTISPFVCSRVLMLYESLPATVVLNSLHVKVTRPGGEDLIVSVPIRVLGVPDSTIHKLAARAVLGDVERGESAIHLGPNALPRHSKQERVMAKAEGKRIGCKYSLVSKWTSFFAVEE</sequence>
<dbReference type="SUPFAM" id="SSF53300">
    <property type="entry name" value="vWA-like"/>
    <property type="match status" value="1"/>
</dbReference>
<evidence type="ECO:0000313" key="2">
    <source>
        <dbReference type="EMBL" id="KAK1769024.1"/>
    </source>
</evidence>
<dbReference type="Gene3D" id="3.40.50.410">
    <property type="entry name" value="von Willebrand factor, type A domain"/>
    <property type="match status" value="1"/>
</dbReference>
<comment type="caution">
    <text evidence="2">The sequence shown here is derived from an EMBL/GenBank/DDBJ whole genome shotgun (WGS) entry which is preliminary data.</text>
</comment>
<dbReference type="EMBL" id="MU839003">
    <property type="protein sequence ID" value="KAK1769024.1"/>
    <property type="molecule type" value="Genomic_DNA"/>
</dbReference>
<reference evidence="2" key="1">
    <citation type="submission" date="2023-06" db="EMBL/GenBank/DDBJ databases">
        <title>Genome-scale phylogeny and comparative genomics of the fungal order Sordariales.</title>
        <authorList>
            <consortium name="Lawrence Berkeley National Laboratory"/>
            <person name="Hensen N."/>
            <person name="Bonometti L."/>
            <person name="Westerberg I."/>
            <person name="Brannstrom I.O."/>
            <person name="Guillou S."/>
            <person name="Cros-Aarteil S."/>
            <person name="Calhoun S."/>
            <person name="Haridas S."/>
            <person name="Kuo A."/>
            <person name="Mondo S."/>
            <person name="Pangilinan J."/>
            <person name="Riley R."/>
            <person name="Labutti K."/>
            <person name="Andreopoulos B."/>
            <person name="Lipzen A."/>
            <person name="Chen C."/>
            <person name="Yanf M."/>
            <person name="Daum C."/>
            <person name="Ng V."/>
            <person name="Clum A."/>
            <person name="Steindorff A."/>
            <person name="Ohm R."/>
            <person name="Martin F."/>
            <person name="Silar P."/>
            <person name="Natvig D."/>
            <person name="Lalanne C."/>
            <person name="Gautier V."/>
            <person name="Ament-Velasquez S.L."/>
            <person name="Kruys A."/>
            <person name="Hutchinson M.I."/>
            <person name="Powell A.J."/>
            <person name="Barry K."/>
            <person name="Miller A.N."/>
            <person name="Grigoriev I.V."/>
            <person name="Debuchy R."/>
            <person name="Gladieux P."/>
            <person name="Thoren M.H."/>
            <person name="Johannesson H."/>
        </authorList>
    </citation>
    <scope>NUCLEOTIDE SEQUENCE</scope>
    <source>
        <strain evidence="2">8032-3</strain>
    </source>
</reference>
<name>A0AAJ0C5D5_9PEZI</name>
<dbReference type="PROSITE" id="PS50234">
    <property type="entry name" value="VWFA"/>
    <property type="match status" value="1"/>
</dbReference>
<dbReference type="InterPro" id="IPR036465">
    <property type="entry name" value="vWFA_dom_sf"/>
</dbReference>
<evidence type="ECO:0000313" key="3">
    <source>
        <dbReference type="Proteomes" id="UP001244011"/>
    </source>
</evidence>
<evidence type="ECO:0000259" key="1">
    <source>
        <dbReference type="PROSITE" id="PS50234"/>
    </source>
</evidence>
<accession>A0AAJ0C5D5</accession>
<proteinExistence type="predicted"/>
<dbReference type="SMART" id="SM00327">
    <property type="entry name" value="VWA"/>
    <property type="match status" value="1"/>
</dbReference>
<dbReference type="RefSeq" id="XP_060285237.1">
    <property type="nucleotide sequence ID" value="XM_060432271.1"/>
</dbReference>
<dbReference type="Pfam" id="PF13768">
    <property type="entry name" value="VWA_3"/>
    <property type="match status" value="1"/>
</dbReference>
<dbReference type="PANTHER" id="PTHR45737:SF4">
    <property type="entry name" value="VON WILLEBRAND DOMAIN PROTEIN (AFU_ORTHOLOGUE AFUA_4G01160)"/>
    <property type="match status" value="1"/>
</dbReference>
<dbReference type="Proteomes" id="UP001244011">
    <property type="component" value="Unassembled WGS sequence"/>
</dbReference>
<feature type="domain" description="VWFA" evidence="1">
    <location>
        <begin position="108"/>
        <end position="290"/>
    </location>
</feature>
<feature type="non-terminal residue" evidence="2">
    <location>
        <position position="1"/>
    </location>
</feature>
<dbReference type="AlphaFoldDB" id="A0AAJ0C5D5"/>
<keyword evidence="3" id="KW-1185">Reference proteome</keyword>
<dbReference type="GeneID" id="85315458"/>